<dbReference type="Pfam" id="PF00702">
    <property type="entry name" value="Hydrolase"/>
    <property type="match status" value="1"/>
</dbReference>
<dbReference type="SFLD" id="SFLDS00003">
    <property type="entry name" value="Haloacid_Dehalogenase"/>
    <property type="match status" value="1"/>
</dbReference>
<comment type="similarity">
    <text evidence="2 12">Belongs to the cation transport ATPase (P-type) (TC 3.A.3) family. Type IB subfamily.</text>
</comment>
<feature type="domain" description="P-type ATPase A" evidence="13">
    <location>
        <begin position="119"/>
        <end position="222"/>
    </location>
</feature>
<dbReference type="PROSITE" id="PS00154">
    <property type="entry name" value="ATPASE_E1_E2"/>
    <property type="match status" value="1"/>
</dbReference>
<dbReference type="GO" id="GO:0008551">
    <property type="term" value="F:P-type cadmium transporter activity"/>
    <property type="evidence" value="ECO:0007669"/>
    <property type="project" value="UniProtKB-EC"/>
</dbReference>
<keyword evidence="7 12" id="KW-1133">Transmembrane helix</keyword>
<dbReference type="InterPro" id="IPR008250">
    <property type="entry name" value="ATPase_P-typ_transduc_dom_A_sf"/>
</dbReference>
<protein>
    <recommendedName>
        <fullName evidence="10">Cd(2+)-exporting ATPase</fullName>
        <ecNumber evidence="10">7.2.2.21</ecNumber>
    </recommendedName>
</protein>
<comment type="subcellular location">
    <subcellularLocation>
        <location evidence="1">Cell membrane</location>
        <topology evidence="1">Multi-pass membrane protein</topology>
    </subcellularLocation>
</comment>
<evidence type="ECO:0000313" key="14">
    <source>
        <dbReference type="EMBL" id="AOR74207.1"/>
    </source>
</evidence>
<dbReference type="PRINTS" id="PR00120">
    <property type="entry name" value="HATPASE"/>
</dbReference>
<evidence type="ECO:0000256" key="12">
    <source>
        <dbReference type="RuleBase" id="RU362081"/>
    </source>
</evidence>
<dbReference type="SUPFAM" id="SSF81665">
    <property type="entry name" value="Calcium ATPase, transmembrane domain M"/>
    <property type="match status" value="1"/>
</dbReference>
<keyword evidence="12" id="KW-0547">Nucleotide-binding</keyword>
<dbReference type="GO" id="GO:0005524">
    <property type="term" value="F:ATP binding"/>
    <property type="evidence" value="ECO:0007669"/>
    <property type="project" value="UniProtKB-UniRule"/>
</dbReference>
<evidence type="ECO:0000259" key="13">
    <source>
        <dbReference type="Pfam" id="PF00122"/>
    </source>
</evidence>
<dbReference type="EC" id="7.2.2.21" evidence="10"/>
<dbReference type="GO" id="GO:0016887">
    <property type="term" value="F:ATP hydrolysis activity"/>
    <property type="evidence" value="ECO:0007669"/>
    <property type="project" value="InterPro"/>
</dbReference>
<keyword evidence="3" id="KW-0104">Cadmium</keyword>
<organism evidence="14 15">
    <name type="scientific">Limosilactobacillus fermentum</name>
    <name type="common">Lactobacillus fermentum</name>
    <dbReference type="NCBI Taxonomy" id="1613"/>
    <lineage>
        <taxon>Bacteria</taxon>
        <taxon>Bacillati</taxon>
        <taxon>Bacillota</taxon>
        <taxon>Bacilli</taxon>
        <taxon>Lactobacillales</taxon>
        <taxon>Lactobacillaceae</taxon>
        <taxon>Limosilactobacillus</taxon>
    </lineage>
</organism>
<comment type="catalytic activity">
    <reaction evidence="11">
        <text>Cd(2+)(in) + ATP + H2O = Cd(2+)(out) + ADP + phosphate + H(+)</text>
        <dbReference type="Rhea" id="RHEA:12132"/>
        <dbReference type="ChEBI" id="CHEBI:15377"/>
        <dbReference type="ChEBI" id="CHEBI:15378"/>
        <dbReference type="ChEBI" id="CHEBI:30616"/>
        <dbReference type="ChEBI" id="CHEBI:43474"/>
        <dbReference type="ChEBI" id="CHEBI:48775"/>
        <dbReference type="ChEBI" id="CHEBI:456216"/>
        <dbReference type="EC" id="7.2.2.21"/>
    </reaction>
</comment>
<sequence>MGKAQGFFNRHQQQNVWAMTGLIIFAELSRLTNLGQAYSLLMVLVAIMGGVPLVLRAVSALTYRVISIELLVAVAIVGALIIGEYNEAAIVVWLFNLGDVLEALTLKKTRVAVKSLTDMAPQTATVLADVNDATGEVTDIDFVDAGDLVLVKAGDRVPVDGVVKRGHGLVNEASLTGEARPLPKAVDQTVSAGTILADGTLVVEVSRVGEDTTFGQIIELVEEAQDSKSKAQRVIDRFAKYYTPLIMLIALVVGLATNDVALAITVLVLGCPGALVIGVPVSTVAGIGRAAKLGVLTKGSASLSALSKVDTLVFDKTGTVTKGLPAVVSDWWATGVSERDHQLLVSVEMVANYPLAKAVLKYEAVAPLPVDQSKVLAGQGMVAQVAGATVLVGNAKLLATHQVDLTAVATTASAWQAAGRSLVYFAVDGQLRGLLGISDPLKDEAQATFTKLRALGYQNLIMLSDDNQTTAERVGKEVGMTQVVGNLMPAEKVEKIKELQVAGHRVAFLGDGVNDSPALATAEVGIAMGNGTDVALEVSDVVLLHSDLAKLPVALTIAKRMVANMNQNIAIAILTVALLFGGLFAGYVHMASGMLIHELSILIVIINGMRLLKIQQS</sequence>
<dbReference type="Pfam" id="PF00122">
    <property type="entry name" value="E1-E2_ATPase"/>
    <property type="match status" value="1"/>
</dbReference>
<evidence type="ECO:0000256" key="11">
    <source>
        <dbReference type="ARBA" id="ARBA00049338"/>
    </source>
</evidence>
<dbReference type="Gene3D" id="3.40.1110.10">
    <property type="entry name" value="Calcium-transporting ATPase, cytoplasmic domain N"/>
    <property type="match status" value="1"/>
</dbReference>
<dbReference type="InterPro" id="IPR059000">
    <property type="entry name" value="ATPase_P-type_domA"/>
</dbReference>
<dbReference type="EMBL" id="CP017151">
    <property type="protein sequence ID" value="AOR74207.1"/>
    <property type="molecule type" value="Genomic_DNA"/>
</dbReference>
<keyword evidence="8" id="KW-0406">Ion transport</keyword>
<feature type="transmembrane region" description="Helical" evidence="12">
    <location>
        <begin position="238"/>
        <end position="256"/>
    </location>
</feature>
<dbReference type="NCBIfam" id="TIGR01525">
    <property type="entry name" value="ATPase-IB_hvy"/>
    <property type="match status" value="1"/>
</dbReference>
<reference evidence="14 15" key="1">
    <citation type="submission" date="2016-09" db="EMBL/GenBank/DDBJ databases">
        <title>Genome Sequence of the Lactobacillus fermentum strain NCC2970 (CNCM I-5068).</title>
        <authorList>
            <person name="Barretto C."/>
            <person name="Ngom-Bru C."/>
            <person name="Genevaz A."/>
            <person name="Fournier C."/>
            <person name="Moine D."/>
            <person name="Kassam M."/>
            <person name="Iltis A."/>
            <person name="Sagory-Zalkind P."/>
            <person name="Faucherand G."/>
            <person name="Descombes P."/>
            <person name="Duboux S."/>
        </authorList>
    </citation>
    <scope>NUCLEOTIDE SEQUENCE [LARGE SCALE GENOMIC DNA]</scope>
    <source>
        <strain evidence="14 15">NCC2970</strain>
    </source>
</reference>
<dbReference type="InterPro" id="IPR036412">
    <property type="entry name" value="HAD-like_sf"/>
</dbReference>
<dbReference type="RefSeq" id="WP_069775827.1">
    <property type="nucleotide sequence ID" value="NZ_CP017151.1"/>
</dbReference>
<dbReference type="Proteomes" id="UP000094714">
    <property type="component" value="Chromosome"/>
</dbReference>
<dbReference type="Gene3D" id="2.70.150.10">
    <property type="entry name" value="Calcium-transporting ATPase, cytoplasmic transduction domain A"/>
    <property type="match status" value="1"/>
</dbReference>
<feature type="transmembrane region" description="Helical" evidence="12">
    <location>
        <begin position="594"/>
        <end position="612"/>
    </location>
</feature>
<evidence type="ECO:0000256" key="1">
    <source>
        <dbReference type="ARBA" id="ARBA00004651"/>
    </source>
</evidence>
<dbReference type="PROSITE" id="PS01229">
    <property type="entry name" value="COF_2"/>
    <property type="match status" value="1"/>
</dbReference>
<keyword evidence="9 12" id="KW-0472">Membrane</keyword>
<dbReference type="GO" id="GO:0046872">
    <property type="term" value="F:metal ion binding"/>
    <property type="evidence" value="ECO:0007669"/>
    <property type="project" value="UniProtKB-KW"/>
</dbReference>
<dbReference type="InterPro" id="IPR023214">
    <property type="entry name" value="HAD_sf"/>
</dbReference>
<evidence type="ECO:0000256" key="6">
    <source>
        <dbReference type="ARBA" id="ARBA00022967"/>
    </source>
</evidence>
<dbReference type="InterPro" id="IPR018303">
    <property type="entry name" value="ATPase_P-typ_P_site"/>
</dbReference>
<dbReference type="GO" id="GO:0005886">
    <property type="term" value="C:plasma membrane"/>
    <property type="evidence" value="ECO:0007669"/>
    <property type="project" value="UniProtKB-SubCell"/>
</dbReference>
<dbReference type="InterPro" id="IPR023298">
    <property type="entry name" value="ATPase_P-typ_TM_dom_sf"/>
</dbReference>
<feature type="transmembrane region" description="Helical" evidence="12">
    <location>
        <begin position="37"/>
        <end position="55"/>
    </location>
</feature>
<dbReference type="PATRIC" id="fig|1613.112.peg.778"/>
<evidence type="ECO:0000256" key="7">
    <source>
        <dbReference type="ARBA" id="ARBA00022989"/>
    </source>
</evidence>
<dbReference type="InterPro" id="IPR027256">
    <property type="entry name" value="P-typ_ATPase_IB"/>
</dbReference>
<evidence type="ECO:0000313" key="15">
    <source>
        <dbReference type="Proteomes" id="UP000094714"/>
    </source>
</evidence>
<gene>
    <name evidence="14" type="ORF">LACFE_CDS0742</name>
</gene>
<dbReference type="Gene3D" id="3.40.50.1000">
    <property type="entry name" value="HAD superfamily/HAD-like"/>
    <property type="match status" value="1"/>
</dbReference>
<dbReference type="InterPro" id="IPR023299">
    <property type="entry name" value="ATPase_P-typ_cyto_dom_N"/>
</dbReference>
<proteinExistence type="inferred from homology"/>
<dbReference type="PRINTS" id="PR00119">
    <property type="entry name" value="CATATPASE"/>
</dbReference>
<feature type="transmembrane region" description="Helical" evidence="12">
    <location>
        <begin position="262"/>
        <end position="288"/>
    </location>
</feature>
<dbReference type="NCBIfam" id="TIGR01494">
    <property type="entry name" value="ATPase_P-type"/>
    <property type="match status" value="1"/>
</dbReference>
<evidence type="ECO:0000256" key="2">
    <source>
        <dbReference type="ARBA" id="ARBA00006024"/>
    </source>
</evidence>
<dbReference type="SFLD" id="SFLDG00002">
    <property type="entry name" value="C1.7:_P-type_atpase_like"/>
    <property type="match status" value="1"/>
</dbReference>
<feature type="transmembrane region" description="Helical" evidence="12">
    <location>
        <begin position="62"/>
        <end position="82"/>
    </location>
</feature>
<accession>A0A1D7ZWF2</accession>
<keyword evidence="4 12" id="KW-0812">Transmembrane</keyword>
<dbReference type="InterPro" id="IPR044492">
    <property type="entry name" value="P_typ_ATPase_HD_dom"/>
</dbReference>
<dbReference type="InterPro" id="IPR051014">
    <property type="entry name" value="Cation_Transport_ATPase_IB"/>
</dbReference>
<keyword evidence="12" id="KW-1003">Cell membrane</keyword>
<keyword evidence="6" id="KW-1278">Translocase</keyword>
<dbReference type="AlphaFoldDB" id="A0A1D7ZWF2"/>
<evidence type="ECO:0000256" key="4">
    <source>
        <dbReference type="ARBA" id="ARBA00022692"/>
    </source>
</evidence>
<dbReference type="SUPFAM" id="SSF56784">
    <property type="entry name" value="HAD-like"/>
    <property type="match status" value="1"/>
</dbReference>
<feature type="transmembrane region" description="Helical" evidence="12">
    <location>
        <begin position="569"/>
        <end position="588"/>
    </location>
</feature>
<evidence type="ECO:0000256" key="5">
    <source>
        <dbReference type="ARBA" id="ARBA00022723"/>
    </source>
</evidence>
<evidence type="ECO:0000256" key="8">
    <source>
        <dbReference type="ARBA" id="ARBA00023065"/>
    </source>
</evidence>
<keyword evidence="12" id="KW-0067">ATP-binding</keyword>
<keyword evidence="8" id="KW-0813">Transport</keyword>
<dbReference type="InterPro" id="IPR001757">
    <property type="entry name" value="P_typ_ATPase"/>
</dbReference>
<dbReference type="PANTHER" id="PTHR48085">
    <property type="entry name" value="CADMIUM/ZINC-TRANSPORTING ATPASE HMA2-RELATED"/>
    <property type="match status" value="1"/>
</dbReference>
<name>A0A1D7ZWF2_LIMFE</name>
<dbReference type="SFLD" id="SFLDF00027">
    <property type="entry name" value="p-type_atpase"/>
    <property type="match status" value="1"/>
</dbReference>
<keyword evidence="5 12" id="KW-0479">Metal-binding</keyword>
<evidence type="ECO:0000256" key="10">
    <source>
        <dbReference type="ARBA" id="ARBA00039103"/>
    </source>
</evidence>
<dbReference type="CDD" id="cd02079">
    <property type="entry name" value="P-type_ATPase_HM"/>
    <property type="match status" value="1"/>
</dbReference>
<evidence type="ECO:0000256" key="9">
    <source>
        <dbReference type="ARBA" id="ARBA00023136"/>
    </source>
</evidence>
<dbReference type="FunFam" id="2.70.150.10:FF:000002">
    <property type="entry name" value="Copper-transporting ATPase 1, putative"/>
    <property type="match status" value="1"/>
</dbReference>
<evidence type="ECO:0000256" key="3">
    <source>
        <dbReference type="ARBA" id="ARBA00022539"/>
    </source>
</evidence>
<dbReference type="SUPFAM" id="SSF81653">
    <property type="entry name" value="Calcium ATPase, transduction domain A"/>
    <property type="match status" value="1"/>
</dbReference>
<dbReference type="PANTHER" id="PTHR48085:SF5">
    <property type="entry name" value="CADMIUM_ZINC-TRANSPORTING ATPASE HMA4-RELATED"/>
    <property type="match status" value="1"/>
</dbReference>